<evidence type="ECO:0000313" key="2">
    <source>
        <dbReference type="EMBL" id="CAB4159302.1"/>
    </source>
</evidence>
<accession>A0A6J5NKQ3</accession>
<organism evidence="2">
    <name type="scientific">uncultured Caudovirales phage</name>
    <dbReference type="NCBI Taxonomy" id="2100421"/>
    <lineage>
        <taxon>Viruses</taxon>
        <taxon>Duplodnaviria</taxon>
        <taxon>Heunggongvirae</taxon>
        <taxon>Uroviricota</taxon>
        <taxon>Caudoviricetes</taxon>
        <taxon>Peduoviridae</taxon>
        <taxon>Maltschvirus</taxon>
        <taxon>Maltschvirus maltsch</taxon>
    </lineage>
</organism>
<feature type="region of interest" description="Disordered" evidence="1">
    <location>
        <begin position="50"/>
        <end position="79"/>
    </location>
</feature>
<dbReference type="EMBL" id="LR796676">
    <property type="protein sequence ID" value="CAB4159302.1"/>
    <property type="molecule type" value="Genomic_DNA"/>
</dbReference>
<gene>
    <name evidence="2" type="ORF">UFOVP713_73</name>
</gene>
<proteinExistence type="predicted"/>
<protein>
    <submittedName>
        <fullName evidence="2">Uncharacterized protein</fullName>
    </submittedName>
</protein>
<evidence type="ECO:0000256" key="1">
    <source>
        <dbReference type="SAM" id="MobiDB-lite"/>
    </source>
</evidence>
<sequence length="79" mass="9208">MERITIEVEDDGRITVMAESPDEEMETMEFDNIEDAMQAVQGLIMDEEMDKEMESEEGEAESMWNEEAAKRPMNPNMMR</sequence>
<name>A0A6J5NKQ3_9CAUD</name>
<feature type="compositionally biased region" description="Acidic residues" evidence="1">
    <location>
        <begin position="50"/>
        <end position="60"/>
    </location>
</feature>
<reference evidence="2" key="1">
    <citation type="submission" date="2020-04" db="EMBL/GenBank/DDBJ databases">
        <authorList>
            <person name="Chiriac C."/>
            <person name="Salcher M."/>
            <person name="Ghai R."/>
            <person name="Kavagutti S V."/>
        </authorList>
    </citation>
    <scope>NUCLEOTIDE SEQUENCE</scope>
</reference>